<evidence type="ECO:0000256" key="10">
    <source>
        <dbReference type="ARBA" id="ARBA00023004"/>
    </source>
</evidence>
<feature type="domain" description="J" evidence="13">
    <location>
        <begin position="6"/>
        <end position="79"/>
    </location>
</feature>
<evidence type="ECO:0000256" key="5">
    <source>
        <dbReference type="ARBA" id="ARBA00006169"/>
    </source>
</evidence>
<protein>
    <recommendedName>
        <fullName evidence="6">Diphthamide biosynthesis protein 4</fullName>
    </recommendedName>
</protein>
<evidence type="ECO:0000256" key="7">
    <source>
        <dbReference type="ARBA" id="ARBA00022490"/>
    </source>
</evidence>
<dbReference type="GO" id="GO:0017183">
    <property type="term" value="P:protein histidyl modification to diphthamide"/>
    <property type="evidence" value="ECO:0007669"/>
    <property type="project" value="UniProtKB-UniPathway"/>
</dbReference>
<dbReference type="AlphaFoldDB" id="A0A2J6QFS7"/>
<dbReference type="STRING" id="1745343.A0A2J6QFS7"/>
<dbReference type="GO" id="GO:0005737">
    <property type="term" value="C:cytoplasm"/>
    <property type="evidence" value="ECO:0007669"/>
    <property type="project" value="UniProtKB-SubCell"/>
</dbReference>
<evidence type="ECO:0000256" key="9">
    <source>
        <dbReference type="ARBA" id="ARBA00022833"/>
    </source>
</evidence>
<evidence type="ECO:0000313" key="16">
    <source>
        <dbReference type="Proteomes" id="UP000235672"/>
    </source>
</evidence>
<keyword evidence="10" id="KW-0408">Iron</keyword>
<gene>
    <name evidence="15" type="ORF">NA56DRAFT_471052</name>
</gene>
<keyword evidence="7" id="KW-0963">Cytoplasm</keyword>
<reference evidence="15 16" key="1">
    <citation type="submission" date="2016-05" db="EMBL/GenBank/DDBJ databases">
        <title>A degradative enzymes factory behind the ericoid mycorrhizal symbiosis.</title>
        <authorList>
            <consortium name="DOE Joint Genome Institute"/>
            <person name="Martino E."/>
            <person name="Morin E."/>
            <person name="Grelet G."/>
            <person name="Kuo A."/>
            <person name="Kohler A."/>
            <person name="Daghino S."/>
            <person name="Barry K."/>
            <person name="Choi C."/>
            <person name="Cichocki N."/>
            <person name="Clum A."/>
            <person name="Copeland A."/>
            <person name="Hainaut M."/>
            <person name="Haridas S."/>
            <person name="Labutti K."/>
            <person name="Lindquist E."/>
            <person name="Lipzen A."/>
            <person name="Khouja H.-R."/>
            <person name="Murat C."/>
            <person name="Ohm R."/>
            <person name="Olson A."/>
            <person name="Spatafora J."/>
            <person name="Veneault-Fourrey C."/>
            <person name="Henrissat B."/>
            <person name="Grigoriev I."/>
            <person name="Martin F."/>
            <person name="Perotto S."/>
        </authorList>
    </citation>
    <scope>NUCLEOTIDE SEQUENCE [LARGE SCALE GENOMIC DNA]</scope>
    <source>
        <strain evidence="15 16">UAMH 7357</strain>
    </source>
</reference>
<dbReference type="InterPro" id="IPR007872">
    <property type="entry name" value="DPH_MB_dom"/>
</dbReference>
<dbReference type="PANTHER" id="PTHR21454">
    <property type="entry name" value="DPH3 HOMOLOG-RELATED"/>
    <property type="match status" value="1"/>
</dbReference>
<dbReference type="Pfam" id="PF00226">
    <property type="entry name" value="DnaJ"/>
    <property type="match status" value="1"/>
</dbReference>
<dbReference type="CDD" id="cd06257">
    <property type="entry name" value="DnaJ"/>
    <property type="match status" value="1"/>
</dbReference>
<comment type="function">
    <text evidence="1">Required for the first step of diphthamide biosynthesis, the transfer of 3-amino-3-carboxypropyl from S-adenosyl-L-methionine to a histidine residue. Diphthamide is a post-translational modification of histidine which occurs in elongation factor 2.</text>
</comment>
<evidence type="ECO:0000313" key="15">
    <source>
        <dbReference type="EMBL" id="PMD25115.1"/>
    </source>
</evidence>
<dbReference type="InterPro" id="IPR001623">
    <property type="entry name" value="DnaJ_domain"/>
</dbReference>
<accession>A0A2J6QFS7</accession>
<dbReference type="Gene3D" id="1.10.287.110">
    <property type="entry name" value="DnaJ domain"/>
    <property type="match status" value="1"/>
</dbReference>
<dbReference type="EMBL" id="KZ613471">
    <property type="protein sequence ID" value="PMD25115.1"/>
    <property type="molecule type" value="Genomic_DNA"/>
</dbReference>
<keyword evidence="8" id="KW-0479">Metal-binding</keyword>
<dbReference type="GO" id="GO:0046872">
    <property type="term" value="F:metal ion binding"/>
    <property type="evidence" value="ECO:0007669"/>
    <property type="project" value="UniProtKB-KW"/>
</dbReference>
<comment type="subcellular location">
    <subcellularLocation>
        <location evidence="3">Cytoplasm</location>
    </subcellularLocation>
    <subcellularLocation>
        <location evidence="2">Nucleus</location>
    </subcellularLocation>
</comment>
<evidence type="ECO:0000256" key="2">
    <source>
        <dbReference type="ARBA" id="ARBA00004123"/>
    </source>
</evidence>
<evidence type="ECO:0000256" key="1">
    <source>
        <dbReference type="ARBA" id="ARBA00003474"/>
    </source>
</evidence>
<dbReference type="UniPathway" id="UPA00559"/>
<dbReference type="Proteomes" id="UP000235672">
    <property type="component" value="Unassembled WGS sequence"/>
</dbReference>
<evidence type="ECO:0000256" key="12">
    <source>
        <dbReference type="SAM" id="MobiDB-lite"/>
    </source>
</evidence>
<dbReference type="PROSITE" id="PS50076">
    <property type="entry name" value="DNAJ_2"/>
    <property type="match status" value="1"/>
</dbReference>
<dbReference type="PRINTS" id="PR00625">
    <property type="entry name" value="JDOMAIN"/>
</dbReference>
<feature type="domain" description="DPH-type MB" evidence="14">
    <location>
        <begin position="99"/>
        <end position="161"/>
    </location>
</feature>
<evidence type="ECO:0000256" key="4">
    <source>
        <dbReference type="ARBA" id="ARBA00005156"/>
    </source>
</evidence>
<feature type="region of interest" description="Disordered" evidence="12">
    <location>
        <begin position="167"/>
        <end position="190"/>
    </location>
</feature>
<dbReference type="InterPro" id="IPR036671">
    <property type="entry name" value="DPH_MB_sf"/>
</dbReference>
<dbReference type="SMART" id="SM00271">
    <property type="entry name" value="DnaJ"/>
    <property type="match status" value="1"/>
</dbReference>
<comment type="similarity">
    <text evidence="5">Belongs to the DPH4 family.</text>
</comment>
<evidence type="ECO:0000259" key="14">
    <source>
        <dbReference type="PROSITE" id="PS51074"/>
    </source>
</evidence>
<name>A0A2J6QFS7_9HELO</name>
<dbReference type="InterPro" id="IPR044248">
    <property type="entry name" value="DPH3/4-like"/>
</dbReference>
<dbReference type="PANTHER" id="PTHR21454:SF46">
    <property type="entry name" value="DIPHTHAMIDE BIOSYNTHESIS PROTEIN 4"/>
    <property type="match status" value="1"/>
</dbReference>
<evidence type="ECO:0000259" key="13">
    <source>
        <dbReference type="PROSITE" id="PS50076"/>
    </source>
</evidence>
<sequence>MTYMPTYYEVLGLPEGFRDDPILSAQTLRNAYRRALLQNHPDKATQSPMTGAKFSIDQISEAFSTLADRKARAEYDKELKKRVAEYERGVKGREVFRTGIEIVDLDDLETEELQGIWYRSCRCGDGRGFLIRESDLEEAAEDGEISVGCRGCSLWLKVLFGVMEEAPPDKSKDKVGVTSGCEAGKFSSSA</sequence>
<dbReference type="SUPFAM" id="SSF46565">
    <property type="entry name" value="Chaperone J-domain"/>
    <property type="match status" value="1"/>
</dbReference>
<dbReference type="InterPro" id="IPR036869">
    <property type="entry name" value="J_dom_sf"/>
</dbReference>
<keyword evidence="11" id="KW-0539">Nucleus</keyword>
<keyword evidence="9" id="KW-0862">Zinc</keyword>
<proteinExistence type="inferred from homology"/>
<dbReference type="PROSITE" id="PS51074">
    <property type="entry name" value="DPH_MB"/>
    <property type="match status" value="1"/>
</dbReference>
<dbReference type="Gene3D" id="3.10.660.10">
    <property type="entry name" value="DPH Zinc finger"/>
    <property type="match status" value="1"/>
</dbReference>
<evidence type="ECO:0000256" key="11">
    <source>
        <dbReference type="ARBA" id="ARBA00023242"/>
    </source>
</evidence>
<evidence type="ECO:0000256" key="3">
    <source>
        <dbReference type="ARBA" id="ARBA00004496"/>
    </source>
</evidence>
<keyword evidence="16" id="KW-1185">Reference proteome</keyword>
<evidence type="ECO:0000256" key="6">
    <source>
        <dbReference type="ARBA" id="ARBA00021797"/>
    </source>
</evidence>
<dbReference type="OrthoDB" id="445556at2759"/>
<dbReference type="Pfam" id="PF05207">
    <property type="entry name" value="Zn_ribbon_CSL"/>
    <property type="match status" value="1"/>
</dbReference>
<dbReference type="SUPFAM" id="SSF144217">
    <property type="entry name" value="CSL zinc finger"/>
    <property type="match status" value="1"/>
</dbReference>
<comment type="pathway">
    <text evidence="4">Protein modification; peptidyl-diphthamide biosynthesis.</text>
</comment>
<evidence type="ECO:0000256" key="8">
    <source>
        <dbReference type="ARBA" id="ARBA00022723"/>
    </source>
</evidence>
<organism evidence="15 16">
    <name type="scientific">Hyaloscypha hepaticicola</name>
    <dbReference type="NCBI Taxonomy" id="2082293"/>
    <lineage>
        <taxon>Eukaryota</taxon>
        <taxon>Fungi</taxon>
        <taxon>Dikarya</taxon>
        <taxon>Ascomycota</taxon>
        <taxon>Pezizomycotina</taxon>
        <taxon>Leotiomycetes</taxon>
        <taxon>Helotiales</taxon>
        <taxon>Hyaloscyphaceae</taxon>
        <taxon>Hyaloscypha</taxon>
    </lineage>
</organism>
<dbReference type="GO" id="GO:0005634">
    <property type="term" value="C:nucleus"/>
    <property type="evidence" value="ECO:0007669"/>
    <property type="project" value="UniProtKB-SubCell"/>
</dbReference>